<keyword evidence="5" id="KW-1185">Reference proteome</keyword>
<dbReference type="SMR" id="Q54JV7"/>
<dbReference type="EMBL" id="AAFI02000104">
    <property type="protein sequence ID" value="EAL63534.1"/>
    <property type="molecule type" value="Genomic_DNA"/>
</dbReference>
<evidence type="ECO:0000259" key="3">
    <source>
        <dbReference type="Pfam" id="PF17177"/>
    </source>
</evidence>
<gene>
    <name evidence="4" type="ORF">DDB_G0287775</name>
</gene>
<dbReference type="AlphaFoldDB" id="Q54JV7"/>
<accession>Q54JV7</accession>
<feature type="repeat" description="PPR" evidence="2">
    <location>
        <begin position="499"/>
        <end position="533"/>
    </location>
</feature>
<dbReference type="PROSITE" id="PS51375">
    <property type="entry name" value="PPR"/>
    <property type="match status" value="4"/>
</dbReference>
<feature type="repeat" description="PPR" evidence="2">
    <location>
        <begin position="195"/>
        <end position="229"/>
    </location>
</feature>
<feature type="repeat" description="PPR" evidence="2">
    <location>
        <begin position="301"/>
        <end position="335"/>
    </location>
</feature>
<dbReference type="InterPro" id="IPR011990">
    <property type="entry name" value="TPR-like_helical_dom_sf"/>
</dbReference>
<evidence type="ECO:0000313" key="5">
    <source>
        <dbReference type="Proteomes" id="UP000002195"/>
    </source>
</evidence>
<dbReference type="HOGENOM" id="CLU_447213_0_0_1"/>
<dbReference type="PhylomeDB" id="Q54JV7"/>
<evidence type="ECO:0000256" key="2">
    <source>
        <dbReference type="PROSITE-ProRule" id="PRU00708"/>
    </source>
</evidence>
<dbReference type="RefSeq" id="XP_637045.1">
    <property type="nucleotide sequence ID" value="XM_631953.1"/>
</dbReference>
<feature type="domain" description="PROP1-like PPR" evidence="3">
    <location>
        <begin position="181"/>
        <end position="259"/>
    </location>
</feature>
<dbReference type="InterPro" id="IPR002885">
    <property type="entry name" value="PPR_rpt"/>
</dbReference>
<dbReference type="InterPro" id="IPR033443">
    <property type="entry name" value="PROP1-like_PPR_dom"/>
</dbReference>
<dbReference type="Pfam" id="PF13041">
    <property type="entry name" value="PPR_2"/>
    <property type="match status" value="2"/>
</dbReference>
<dbReference type="Gene3D" id="1.25.40.10">
    <property type="entry name" value="Tetratricopeptide repeat domain"/>
    <property type="match status" value="3"/>
</dbReference>
<dbReference type="PANTHER" id="PTHR47942">
    <property type="entry name" value="TETRATRICOPEPTIDE REPEAT (TPR)-LIKE SUPERFAMILY PROTEIN-RELATED"/>
    <property type="match status" value="1"/>
</dbReference>
<protein>
    <recommendedName>
        <fullName evidence="3">PROP1-like PPR domain-containing protein</fullName>
    </recommendedName>
</protein>
<organism evidence="4 5">
    <name type="scientific">Dictyostelium discoideum</name>
    <name type="common">Social amoeba</name>
    <dbReference type="NCBI Taxonomy" id="44689"/>
    <lineage>
        <taxon>Eukaryota</taxon>
        <taxon>Amoebozoa</taxon>
        <taxon>Evosea</taxon>
        <taxon>Eumycetozoa</taxon>
        <taxon>Dictyostelia</taxon>
        <taxon>Dictyosteliales</taxon>
        <taxon>Dictyosteliaceae</taxon>
        <taxon>Dictyostelium</taxon>
    </lineage>
</organism>
<dbReference type="Proteomes" id="UP000002195">
    <property type="component" value="Unassembled WGS sequence"/>
</dbReference>
<dbReference type="KEGG" id="ddi:DDB_G0287775"/>
<dbReference type="Pfam" id="PF17177">
    <property type="entry name" value="PPR_long"/>
    <property type="match status" value="1"/>
</dbReference>
<dbReference type="InParanoid" id="Q54JV7"/>
<evidence type="ECO:0000256" key="1">
    <source>
        <dbReference type="ARBA" id="ARBA00022737"/>
    </source>
</evidence>
<dbReference type="FunCoup" id="Q54JV7">
    <property type="interactions" value="744"/>
</dbReference>
<reference evidence="4 5" key="1">
    <citation type="journal article" date="2005" name="Nature">
        <title>The genome of the social amoeba Dictyostelium discoideum.</title>
        <authorList>
            <consortium name="The Dictyostelium discoideum Sequencing Consortium"/>
            <person name="Eichinger L."/>
            <person name="Pachebat J.A."/>
            <person name="Glockner G."/>
            <person name="Rajandream M.A."/>
            <person name="Sucgang R."/>
            <person name="Berriman M."/>
            <person name="Song J."/>
            <person name="Olsen R."/>
            <person name="Szafranski K."/>
            <person name="Xu Q."/>
            <person name="Tunggal B."/>
            <person name="Kummerfeld S."/>
            <person name="Madera M."/>
            <person name="Konfortov B.A."/>
            <person name="Rivero F."/>
            <person name="Bankier A.T."/>
            <person name="Lehmann R."/>
            <person name="Hamlin N."/>
            <person name="Davies R."/>
            <person name="Gaudet P."/>
            <person name="Fey P."/>
            <person name="Pilcher K."/>
            <person name="Chen G."/>
            <person name="Saunders D."/>
            <person name="Sodergren E."/>
            <person name="Davis P."/>
            <person name="Kerhornou A."/>
            <person name="Nie X."/>
            <person name="Hall N."/>
            <person name="Anjard C."/>
            <person name="Hemphill L."/>
            <person name="Bason N."/>
            <person name="Farbrother P."/>
            <person name="Desany B."/>
            <person name="Just E."/>
            <person name="Morio T."/>
            <person name="Rost R."/>
            <person name="Churcher C."/>
            <person name="Cooper J."/>
            <person name="Haydock S."/>
            <person name="van Driessche N."/>
            <person name="Cronin A."/>
            <person name="Goodhead I."/>
            <person name="Muzny D."/>
            <person name="Mourier T."/>
            <person name="Pain A."/>
            <person name="Lu M."/>
            <person name="Harper D."/>
            <person name="Lindsay R."/>
            <person name="Hauser H."/>
            <person name="James K."/>
            <person name="Quiles M."/>
            <person name="Madan Babu M."/>
            <person name="Saito T."/>
            <person name="Buchrieser C."/>
            <person name="Wardroper A."/>
            <person name="Felder M."/>
            <person name="Thangavelu M."/>
            <person name="Johnson D."/>
            <person name="Knights A."/>
            <person name="Loulseged H."/>
            <person name="Mungall K."/>
            <person name="Oliver K."/>
            <person name="Price C."/>
            <person name="Quail M.A."/>
            <person name="Urushihara H."/>
            <person name="Hernandez J."/>
            <person name="Rabbinowitsch E."/>
            <person name="Steffen D."/>
            <person name="Sanders M."/>
            <person name="Ma J."/>
            <person name="Kohara Y."/>
            <person name="Sharp S."/>
            <person name="Simmonds M."/>
            <person name="Spiegler S."/>
            <person name="Tivey A."/>
            <person name="Sugano S."/>
            <person name="White B."/>
            <person name="Walker D."/>
            <person name="Woodward J."/>
            <person name="Winckler T."/>
            <person name="Tanaka Y."/>
            <person name="Shaulsky G."/>
            <person name="Schleicher M."/>
            <person name="Weinstock G."/>
            <person name="Rosenthal A."/>
            <person name="Cox E.C."/>
            <person name="Chisholm R.L."/>
            <person name="Gibbs R."/>
            <person name="Loomis W.F."/>
            <person name="Platzer M."/>
            <person name="Kay R.R."/>
            <person name="Williams J."/>
            <person name="Dear P.H."/>
            <person name="Noegel A.A."/>
            <person name="Barrell B."/>
            <person name="Kuspa A."/>
        </authorList>
    </citation>
    <scope>NUCLEOTIDE SEQUENCE [LARGE SCALE GENOMIC DNA]</scope>
    <source>
        <strain evidence="4 5">AX4</strain>
    </source>
</reference>
<dbReference type="dictyBase" id="DDB_G0287775">
    <property type="gene designation" value="ptcC"/>
</dbReference>
<sequence>MSVFNKLLNLNNINKNKGKFIKIYRSFSTTSSSSSSWKNPQEQQEIQPPINKINSIYRDEVIITEDKNKFHLEKKKYGESEQLNISKKTRDEYIRPELIERAKLLPNTSSPLSDPSKRVQYNMLLEPHVQPILGKGKQHLYNFSTESVDPYIFFRQNNFTIPLAIKFIQRMGLSNHPNRILEIMKLFEEKSVELNLRLYSCILSGLANCKDIDNCLMVFEKMLANGIKPNNHIFNSLFIVHMANGKVDESFQILNSMETTYGLLPDHINYTSLINGLVKNKKPKLAIQLFSEARIKGMQPDSVTLSVMVDACAKNDLVEKAFQYYEEFKYLNLTPTEVTFNSLIYACAKRSDDHYYLKSFELLQDMALHKFKPDIITYTSLMKGAAKRGEVQVFEKIYRELLYNRDDFKQKPDQRVFTCALFGYANNQIISKKTYLNKTGLSINIEKSEKVLQEMKERGIPLTKYPMDEYLKVLTHSGRLNRARETFDIEYPKHNIKPDIITYGIIIKMYVDHRRLEKALEILHQMKNNGIEGDYYIYLTLMFGTAKVGYAKTCLKIANEMNRLGFPPKIEDLKGILLRFNEYPDIVNEIKRISVFGEDDDYHQNHFVSNE</sequence>
<dbReference type="InterPro" id="IPR051222">
    <property type="entry name" value="PPR/CCM1_RNA-binding"/>
</dbReference>
<keyword evidence="1" id="KW-0677">Repeat</keyword>
<comment type="caution">
    <text evidence="4">The sequence shown here is derived from an EMBL/GenBank/DDBJ whole genome shotgun (WGS) entry which is preliminary data.</text>
</comment>
<dbReference type="Pfam" id="PF13812">
    <property type="entry name" value="PPR_3"/>
    <property type="match status" value="1"/>
</dbReference>
<dbReference type="OMA" id="YIKDAWK"/>
<dbReference type="NCBIfam" id="TIGR00756">
    <property type="entry name" value="PPR"/>
    <property type="match status" value="3"/>
</dbReference>
<dbReference type="PaxDb" id="44689-DDB0187627"/>
<dbReference type="GeneID" id="8626299"/>
<proteinExistence type="predicted"/>
<dbReference type="STRING" id="44689.Q54JV7"/>
<feature type="repeat" description="PPR" evidence="2">
    <location>
        <begin position="266"/>
        <end position="300"/>
    </location>
</feature>
<dbReference type="eggNOG" id="KOG4197">
    <property type="taxonomic scope" value="Eukaryota"/>
</dbReference>
<evidence type="ECO:0000313" key="4">
    <source>
        <dbReference type="EMBL" id="EAL63534.1"/>
    </source>
</evidence>
<name>Q54JV7_DICDI</name>
<dbReference type="VEuPathDB" id="AmoebaDB:DDB_G0287775"/>